<dbReference type="Gene3D" id="3.30.40.10">
    <property type="entry name" value="Zinc/RING finger domain, C3HC4 (zinc finger)"/>
    <property type="match status" value="1"/>
</dbReference>
<dbReference type="InterPro" id="IPR013083">
    <property type="entry name" value="Znf_RING/FYVE/PHD"/>
</dbReference>
<keyword evidence="6" id="KW-0863">Zinc-finger</keyword>
<dbReference type="SUPFAM" id="SSF57850">
    <property type="entry name" value="RING/U-box"/>
    <property type="match status" value="2"/>
</dbReference>
<keyword evidence="4" id="KW-0479">Metal-binding</keyword>
<gene>
    <name evidence="10" type="ORF">EAE98_008455</name>
</gene>
<dbReference type="InterPro" id="IPR031127">
    <property type="entry name" value="E3_UB_ligase_RBR"/>
</dbReference>
<evidence type="ECO:0000256" key="2">
    <source>
        <dbReference type="ARBA" id="ARBA00012251"/>
    </source>
</evidence>
<reference evidence="10 11" key="1">
    <citation type="journal article" date="2020" name="Genome Biol. Evol.">
        <title>Comparative genomics of Sclerotiniaceae.</title>
        <authorList>
            <person name="Valero Jimenez C.A."/>
            <person name="Steentjes M."/>
            <person name="Scholten O.E."/>
            <person name="Van Kan J.A.L."/>
        </authorList>
    </citation>
    <scope>NUCLEOTIDE SEQUENCE [LARGE SCALE GENOMIC DNA]</scope>
    <source>
        <strain evidence="10 11">B1</strain>
    </source>
</reference>
<dbReference type="Pfam" id="PF01485">
    <property type="entry name" value="IBR"/>
    <property type="match status" value="1"/>
</dbReference>
<name>A0ABQ7IE99_9HELO</name>
<evidence type="ECO:0000256" key="8">
    <source>
        <dbReference type="ARBA" id="ARBA00022833"/>
    </source>
</evidence>
<evidence type="ECO:0000256" key="7">
    <source>
        <dbReference type="ARBA" id="ARBA00022786"/>
    </source>
</evidence>
<evidence type="ECO:0000256" key="1">
    <source>
        <dbReference type="ARBA" id="ARBA00001798"/>
    </source>
</evidence>
<comment type="catalytic activity">
    <reaction evidence="1">
        <text>[E2 ubiquitin-conjugating enzyme]-S-ubiquitinyl-L-cysteine + [acceptor protein]-L-lysine = [E2 ubiquitin-conjugating enzyme]-L-cysteine + [acceptor protein]-N(6)-ubiquitinyl-L-lysine.</text>
        <dbReference type="EC" id="2.3.2.31"/>
    </reaction>
</comment>
<dbReference type="GeneID" id="62235228"/>
<keyword evidence="8" id="KW-0862">Zinc</keyword>
<comment type="caution">
    <text evidence="10">The sequence shown here is derived from an EMBL/GenBank/DDBJ whole genome shotgun (WGS) entry which is preliminary data.</text>
</comment>
<evidence type="ECO:0000256" key="3">
    <source>
        <dbReference type="ARBA" id="ARBA00022679"/>
    </source>
</evidence>
<evidence type="ECO:0000256" key="5">
    <source>
        <dbReference type="ARBA" id="ARBA00022737"/>
    </source>
</evidence>
<keyword evidence="3" id="KW-0808">Transferase</keyword>
<dbReference type="SMART" id="SM00647">
    <property type="entry name" value="IBR"/>
    <property type="match status" value="1"/>
</dbReference>
<feature type="domain" description="RING-type" evidence="9">
    <location>
        <begin position="107"/>
        <end position="309"/>
    </location>
</feature>
<dbReference type="EMBL" id="RCSX01000022">
    <property type="protein sequence ID" value="KAF7921608.1"/>
    <property type="molecule type" value="Genomic_DNA"/>
</dbReference>
<evidence type="ECO:0000313" key="11">
    <source>
        <dbReference type="Proteomes" id="UP000783213"/>
    </source>
</evidence>
<evidence type="ECO:0000313" key="10">
    <source>
        <dbReference type="EMBL" id="KAF7921608.1"/>
    </source>
</evidence>
<evidence type="ECO:0000256" key="4">
    <source>
        <dbReference type="ARBA" id="ARBA00022723"/>
    </source>
</evidence>
<dbReference type="Proteomes" id="UP000783213">
    <property type="component" value="Unassembled WGS sequence"/>
</dbReference>
<dbReference type="InterPro" id="IPR044066">
    <property type="entry name" value="TRIAD_supradom"/>
</dbReference>
<dbReference type="EC" id="2.3.2.31" evidence="2"/>
<organism evidence="10 11">
    <name type="scientific">Botrytis deweyae</name>
    <dbReference type="NCBI Taxonomy" id="2478750"/>
    <lineage>
        <taxon>Eukaryota</taxon>
        <taxon>Fungi</taxon>
        <taxon>Dikarya</taxon>
        <taxon>Ascomycota</taxon>
        <taxon>Pezizomycotina</taxon>
        <taxon>Leotiomycetes</taxon>
        <taxon>Helotiales</taxon>
        <taxon>Sclerotiniaceae</taxon>
        <taxon>Botrytis</taxon>
    </lineage>
</organism>
<sequence>MPGKTAKGTSAKDVPLPKTVFSQPLSAYNIPLIKRILSIFYQQSTFRQREPRSSLLHKLARVEQTRTDKVRDAVAQLLRLNIPITRAAVKAGPHDQDVDGELTGVEEGTDCEVCLRALPPESFPQQDLASKCEHKAHMCTSCLEQAVVANVESNPWDTIRCPYSNCERLLDSSIVRKCLKGRLLESYNKYIDKLEIRNLPNFRWCLNPSGCSDGQVHNDSTKNLKIACHACEFEMCFSCQTPWHEGMICPQNYNDRSISKSAALIRRKTKLCPQCKAPTIVDKEDIGCGNIVCFCSRAWNWNRVRYRAA</sequence>
<proteinExistence type="predicted"/>
<keyword evidence="5" id="KW-0677">Repeat</keyword>
<dbReference type="CDD" id="cd20335">
    <property type="entry name" value="BRcat_RBR"/>
    <property type="match status" value="1"/>
</dbReference>
<dbReference type="PROSITE" id="PS51873">
    <property type="entry name" value="TRIAD"/>
    <property type="match status" value="1"/>
</dbReference>
<dbReference type="RefSeq" id="XP_038807537.1">
    <property type="nucleotide sequence ID" value="XM_038956078.1"/>
</dbReference>
<accession>A0ABQ7IE99</accession>
<keyword evidence="7" id="KW-0833">Ubl conjugation pathway</keyword>
<keyword evidence="11" id="KW-1185">Reference proteome</keyword>
<evidence type="ECO:0000256" key="6">
    <source>
        <dbReference type="ARBA" id="ARBA00022771"/>
    </source>
</evidence>
<evidence type="ECO:0000259" key="9">
    <source>
        <dbReference type="PROSITE" id="PS51873"/>
    </source>
</evidence>
<dbReference type="InterPro" id="IPR002867">
    <property type="entry name" value="IBR_dom"/>
</dbReference>
<protein>
    <recommendedName>
        <fullName evidence="2">RBR-type E3 ubiquitin transferase</fullName>
        <ecNumber evidence="2">2.3.2.31</ecNumber>
    </recommendedName>
</protein>
<dbReference type="PANTHER" id="PTHR11685">
    <property type="entry name" value="RBR FAMILY RING FINGER AND IBR DOMAIN-CONTAINING"/>
    <property type="match status" value="1"/>
</dbReference>